<reference evidence="1 2" key="1">
    <citation type="submission" date="2018-09" db="EMBL/GenBank/DDBJ databases">
        <title>Paenibacillus aracenensis nov. sp. isolated from a cave in southern Spain.</title>
        <authorList>
            <person name="Jurado V."/>
            <person name="Gutierrez-Patricio S."/>
            <person name="Gonzalez-Pimentel J.L."/>
            <person name="Miller A.Z."/>
            <person name="Laiz L."/>
            <person name="Saiz-Jimenez C."/>
        </authorList>
    </citation>
    <scope>NUCLEOTIDE SEQUENCE [LARGE SCALE GENOMIC DNA]</scope>
    <source>
        <strain evidence="1 2">DSM 22867</strain>
    </source>
</reference>
<sequence length="72" mass="8187">MTGFCTKNRTKRLLHGVIGGKLYVKSYKVARLRGGRWELVRKIVQRSLYAREVGEFARKSYKGQVKGGNDGL</sequence>
<evidence type="ECO:0000313" key="1">
    <source>
        <dbReference type="EMBL" id="RIX53884.1"/>
    </source>
</evidence>
<dbReference type="EMBL" id="QXQA01000003">
    <property type="protein sequence ID" value="RIX53884.1"/>
    <property type="molecule type" value="Genomic_DNA"/>
</dbReference>
<dbReference type="AlphaFoldDB" id="A0A3A1V028"/>
<dbReference type="Proteomes" id="UP000266482">
    <property type="component" value="Unassembled WGS sequence"/>
</dbReference>
<name>A0A3A1V028_9BACL</name>
<keyword evidence="2" id="KW-1185">Reference proteome</keyword>
<protein>
    <submittedName>
        <fullName evidence="1">Uncharacterized protein</fullName>
    </submittedName>
</protein>
<organism evidence="1 2">
    <name type="scientific">Paenibacillus nanensis</name>
    <dbReference type="NCBI Taxonomy" id="393251"/>
    <lineage>
        <taxon>Bacteria</taxon>
        <taxon>Bacillati</taxon>
        <taxon>Bacillota</taxon>
        <taxon>Bacilli</taxon>
        <taxon>Bacillales</taxon>
        <taxon>Paenibacillaceae</taxon>
        <taxon>Paenibacillus</taxon>
    </lineage>
</organism>
<evidence type="ECO:0000313" key="2">
    <source>
        <dbReference type="Proteomes" id="UP000266482"/>
    </source>
</evidence>
<proteinExistence type="predicted"/>
<comment type="caution">
    <text evidence="1">The sequence shown here is derived from an EMBL/GenBank/DDBJ whole genome shotgun (WGS) entry which is preliminary data.</text>
</comment>
<accession>A0A3A1V028</accession>
<gene>
    <name evidence="1" type="ORF">D3P08_06390</name>
</gene>